<dbReference type="EMBL" id="LR699119">
    <property type="protein sequence ID" value="VVC75386.1"/>
    <property type="molecule type" value="Genomic_DNA"/>
</dbReference>
<reference evidence="7 8" key="1">
    <citation type="submission" date="2019-08" db="EMBL/GenBank/DDBJ databases">
        <authorList>
            <person name="Guy L."/>
        </authorList>
    </citation>
    <scope>NUCLEOTIDE SEQUENCE [LARGE SCALE GENOMIC DNA]</scope>
    <source>
        <strain evidence="7 8">SGT-108</strain>
    </source>
</reference>
<dbReference type="GO" id="GO:0043916">
    <property type="term" value="F:DNA-7-methylguanine glycosylase activity"/>
    <property type="evidence" value="ECO:0007669"/>
    <property type="project" value="TreeGrafter"/>
</dbReference>
<dbReference type="GO" id="GO:0005737">
    <property type="term" value="C:cytoplasm"/>
    <property type="evidence" value="ECO:0007669"/>
    <property type="project" value="TreeGrafter"/>
</dbReference>
<dbReference type="EC" id="3.2.2.21" evidence="3"/>
<comment type="catalytic activity">
    <reaction evidence="1">
        <text>Hydrolysis of alkylated DNA, releasing 3-methyladenine, 3-methylguanine, 7-methylguanine and 7-methyladenine.</text>
        <dbReference type="EC" id="3.2.2.21"/>
    </reaction>
</comment>
<keyword evidence="8" id="KW-1185">Reference proteome</keyword>
<dbReference type="GO" id="GO:0008725">
    <property type="term" value="F:DNA-3-methyladenine glycosylase activity"/>
    <property type="evidence" value="ECO:0007669"/>
    <property type="project" value="TreeGrafter"/>
</dbReference>
<evidence type="ECO:0000256" key="2">
    <source>
        <dbReference type="ARBA" id="ARBA00010817"/>
    </source>
</evidence>
<evidence type="ECO:0000256" key="3">
    <source>
        <dbReference type="ARBA" id="ARBA00012000"/>
    </source>
</evidence>
<dbReference type="InterPro" id="IPR037046">
    <property type="entry name" value="AlkA_N_sf"/>
</dbReference>
<dbReference type="InterPro" id="IPR011257">
    <property type="entry name" value="DNA_glycosylase"/>
</dbReference>
<dbReference type="AlphaFoldDB" id="A0A5E4PGB0"/>
<keyword evidence="5" id="KW-0234">DNA repair</keyword>
<evidence type="ECO:0000313" key="7">
    <source>
        <dbReference type="EMBL" id="VVC75386.1"/>
    </source>
</evidence>
<evidence type="ECO:0000256" key="4">
    <source>
        <dbReference type="ARBA" id="ARBA00022763"/>
    </source>
</evidence>
<dbReference type="GO" id="GO:0006307">
    <property type="term" value="P:DNA alkylation repair"/>
    <property type="evidence" value="ECO:0007669"/>
    <property type="project" value="TreeGrafter"/>
</dbReference>
<dbReference type="PANTHER" id="PTHR43003">
    <property type="entry name" value="DNA-3-METHYLADENINE GLYCOSYLASE"/>
    <property type="match status" value="1"/>
</dbReference>
<organism evidence="7 8">
    <name type="scientific">Aquicella siphonis</name>
    <dbReference type="NCBI Taxonomy" id="254247"/>
    <lineage>
        <taxon>Bacteria</taxon>
        <taxon>Pseudomonadati</taxon>
        <taxon>Pseudomonadota</taxon>
        <taxon>Gammaproteobacteria</taxon>
        <taxon>Legionellales</taxon>
        <taxon>Coxiellaceae</taxon>
        <taxon>Aquicella</taxon>
    </lineage>
</organism>
<proteinExistence type="inferred from homology"/>
<sequence>MRTSFILAPVSPFRLDYTVWALRRISKNLIDRWDGNEYTRLFVIQNKPVKVVVKQCGTPDDSVIDVSVNKKINQELKNELAEILEMMLGLKQDLRNFYRISKKDEYLNSLVNQFKGFKPPRFPTVFEALVNAISCQQISFEAGLQIQNRLIQKIGIQIAEDNNLFYAFPDPGSLACCSVKELRRIGYSLRKSEALIHLASSILKEGNLFDGLGAMSNDDIINRLCKYNGVGRWTAEYVLLRGMGKIDVFPRDDIGAQNNLQDLLHLVNKPDYGAISKIIRKWHPYAGLVYFHLLLRKLNQKGVLINANDKSQASI</sequence>
<evidence type="ECO:0000256" key="1">
    <source>
        <dbReference type="ARBA" id="ARBA00000086"/>
    </source>
</evidence>
<evidence type="ECO:0000313" key="8">
    <source>
        <dbReference type="Proteomes" id="UP000324194"/>
    </source>
</evidence>
<dbReference type="GO" id="GO:0006285">
    <property type="term" value="P:base-excision repair, AP site formation"/>
    <property type="evidence" value="ECO:0007669"/>
    <property type="project" value="TreeGrafter"/>
</dbReference>
<evidence type="ECO:0000256" key="5">
    <source>
        <dbReference type="ARBA" id="ARBA00023204"/>
    </source>
</evidence>
<dbReference type="InterPro" id="IPR000035">
    <property type="entry name" value="Alkylbase_DNA_glycsylse_CS"/>
</dbReference>
<evidence type="ECO:0000259" key="6">
    <source>
        <dbReference type="SMART" id="SM00478"/>
    </source>
</evidence>
<dbReference type="InterPro" id="IPR003265">
    <property type="entry name" value="HhH-GPD_domain"/>
</dbReference>
<dbReference type="OrthoDB" id="9811249at2"/>
<dbReference type="Pfam" id="PF00730">
    <property type="entry name" value="HhH-GPD"/>
    <property type="match status" value="1"/>
</dbReference>
<dbReference type="SUPFAM" id="SSF48150">
    <property type="entry name" value="DNA-glycosylase"/>
    <property type="match status" value="1"/>
</dbReference>
<comment type="similarity">
    <text evidence="2">Belongs to the alkylbase DNA glycosidase AlkA family.</text>
</comment>
<dbReference type="Gene3D" id="3.30.310.20">
    <property type="entry name" value="DNA-3-methyladenine glycosylase AlkA, N-terminal domain"/>
    <property type="match status" value="1"/>
</dbReference>
<dbReference type="SMART" id="SM00478">
    <property type="entry name" value="ENDO3c"/>
    <property type="match status" value="1"/>
</dbReference>
<dbReference type="InterPro" id="IPR023170">
    <property type="entry name" value="HhH_base_excis_C"/>
</dbReference>
<name>A0A5E4PGB0_9COXI</name>
<dbReference type="CDD" id="cd00056">
    <property type="entry name" value="ENDO3c"/>
    <property type="match status" value="1"/>
</dbReference>
<dbReference type="Gene3D" id="1.10.340.30">
    <property type="entry name" value="Hypothetical protein, domain 2"/>
    <property type="match status" value="1"/>
</dbReference>
<accession>A0A5E4PGB0</accession>
<dbReference type="Proteomes" id="UP000324194">
    <property type="component" value="Chromosome 1"/>
</dbReference>
<protein>
    <recommendedName>
        <fullName evidence="3">DNA-3-methyladenine glycosylase II</fullName>
        <ecNumber evidence="3">3.2.2.21</ecNumber>
    </recommendedName>
</protein>
<dbReference type="KEGG" id="asip:AQUSIP_06760"/>
<dbReference type="GO" id="GO:0032993">
    <property type="term" value="C:protein-DNA complex"/>
    <property type="evidence" value="ECO:0007669"/>
    <property type="project" value="TreeGrafter"/>
</dbReference>
<keyword evidence="4" id="KW-0227">DNA damage</keyword>
<gene>
    <name evidence="7" type="primary">alkA</name>
    <name evidence="7" type="ORF">AQUSIP_06760</name>
</gene>
<dbReference type="RefSeq" id="WP_148338654.1">
    <property type="nucleotide sequence ID" value="NZ_LR699119.1"/>
</dbReference>
<dbReference type="PROSITE" id="PS00516">
    <property type="entry name" value="ALKYLBASE_DNA_GLYCOS"/>
    <property type="match status" value="1"/>
</dbReference>
<feature type="domain" description="HhH-GPD" evidence="6">
    <location>
        <begin position="136"/>
        <end position="298"/>
    </location>
</feature>
<dbReference type="PANTHER" id="PTHR43003:SF5">
    <property type="entry name" value="DNA-3-METHYLADENINE GLYCOSYLASE"/>
    <property type="match status" value="1"/>
</dbReference>
<dbReference type="Gene3D" id="1.10.1670.10">
    <property type="entry name" value="Helix-hairpin-Helix base-excision DNA repair enzymes (C-terminal)"/>
    <property type="match status" value="1"/>
</dbReference>
<dbReference type="GO" id="GO:0032131">
    <property type="term" value="F:alkylated DNA binding"/>
    <property type="evidence" value="ECO:0007669"/>
    <property type="project" value="TreeGrafter"/>
</dbReference>
<dbReference type="InterPro" id="IPR051912">
    <property type="entry name" value="Alkylbase_DNA_Glycosylase/TA"/>
</dbReference>